<feature type="region of interest" description="Disordered" evidence="1">
    <location>
        <begin position="25"/>
        <end position="59"/>
    </location>
</feature>
<dbReference type="EMBL" id="BMMS01000019">
    <property type="protein sequence ID" value="GGO93007.1"/>
    <property type="molecule type" value="Genomic_DNA"/>
</dbReference>
<reference evidence="2" key="1">
    <citation type="journal article" date="2014" name="Int. J. Syst. Evol. Microbiol.">
        <title>Complete genome sequence of Corynebacterium casei LMG S-19264T (=DSM 44701T), isolated from a smear-ripened cheese.</title>
        <authorList>
            <consortium name="US DOE Joint Genome Institute (JGI-PGF)"/>
            <person name="Walter F."/>
            <person name="Albersmeier A."/>
            <person name="Kalinowski J."/>
            <person name="Ruckert C."/>
        </authorList>
    </citation>
    <scope>NUCLEOTIDE SEQUENCE</scope>
    <source>
        <strain evidence="2">CGMCC 4.7201</strain>
    </source>
</reference>
<organism evidence="2 3">
    <name type="scientific">Wenjunlia tyrosinilytica</name>
    <dbReference type="NCBI Taxonomy" id="1544741"/>
    <lineage>
        <taxon>Bacteria</taxon>
        <taxon>Bacillati</taxon>
        <taxon>Actinomycetota</taxon>
        <taxon>Actinomycetes</taxon>
        <taxon>Kitasatosporales</taxon>
        <taxon>Streptomycetaceae</taxon>
        <taxon>Wenjunlia</taxon>
    </lineage>
</organism>
<evidence type="ECO:0000313" key="2">
    <source>
        <dbReference type="EMBL" id="GGO93007.1"/>
    </source>
</evidence>
<dbReference type="RefSeq" id="WP_189133528.1">
    <property type="nucleotide sequence ID" value="NZ_BMMS01000019.1"/>
</dbReference>
<evidence type="ECO:0000256" key="1">
    <source>
        <dbReference type="SAM" id="MobiDB-lite"/>
    </source>
</evidence>
<dbReference type="AlphaFoldDB" id="A0A917ZTJ9"/>
<dbReference type="Proteomes" id="UP000641932">
    <property type="component" value="Unassembled WGS sequence"/>
</dbReference>
<protein>
    <submittedName>
        <fullName evidence="2">Uncharacterized protein</fullName>
    </submittedName>
</protein>
<comment type="caution">
    <text evidence="2">The sequence shown here is derived from an EMBL/GenBank/DDBJ whole genome shotgun (WGS) entry which is preliminary data.</text>
</comment>
<keyword evidence="3" id="KW-1185">Reference proteome</keyword>
<reference evidence="2" key="2">
    <citation type="submission" date="2020-09" db="EMBL/GenBank/DDBJ databases">
        <authorList>
            <person name="Sun Q."/>
            <person name="Zhou Y."/>
        </authorList>
    </citation>
    <scope>NUCLEOTIDE SEQUENCE</scope>
    <source>
        <strain evidence="2">CGMCC 4.7201</strain>
    </source>
</reference>
<accession>A0A917ZTJ9</accession>
<gene>
    <name evidence="2" type="ORF">GCM10012280_44510</name>
</gene>
<name>A0A917ZTJ9_9ACTN</name>
<sequence length="59" mass="6750">MYHYELHQEIAADMLRKAEQERLARSVVSGKRAARNSRKNEGEGRVSQHLVSGRFRPAA</sequence>
<proteinExistence type="predicted"/>
<evidence type="ECO:0000313" key="3">
    <source>
        <dbReference type="Proteomes" id="UP000641932"/>
    </source>
</evidence>